<sequence>MSQCVVTQSVEQFDLASPYYMLHHRVQQPANPPAQTPITQHSLDPKQNKNNNNNINDHEFSQLITNFSTLLPRELRDIIYHHLLALSPPSPWTVVENATIVSAPRPSKPLRTPFLSRLISRKTLPSWALDEMAQAFYRTNSFELSPNCPDAILTSFLREDFLGSSVVPGHHVRHLVLPVKAPRIFFDARTSHAKFFDERAAAVFDALAARVRKMVSAMEDGGERRGVKVEFVVQEFSVLPMMHTFRLLAPIVFELRERGFRAEVSRNESAWMQASGKDAGMQTVFTDLFAAGDGVEVGSRGYWEGRDGWKVGGDQDCEKHDFLAEVIQHRLDGCHSSFRDMRR</sequence>
<dbReference type="EMBL" id="ML978078">
    <property type="protein sequence ID" value="KAF2009671.1"/>
    <property type="molecule type" value="Genomic_DNA"/>
</dbReference>
<gene>
    <name evidence="2" type="ORF">BU24DRAFT_80547</name>
</gene>
<dbReference type="GeneID" id="54292049"/>
<dbReference type="OrthoDB" id="10638435at2759"/>
<evidence type="ECO:0000313" key="3">
    <source>
        <dbReference type="Proteomes" id="UP000799778"/>
    </source>
</evidence>
<protein>
    <submittedName>
        <fullName evidence="2">Uncharacterized protein</fullName>
    </submittedName>
</protein>
<name>A0A6A5X9P3_9PLEO</name>
<evidence type="ECO:0000256" key="1">
    <source>
        <dbReference type="SAM" id="MobiDB-lite"/>
    </source>
</evidence>
<feature type="region of interest" description="Disordered" evidence="1">
    <location>
        <begin position="28"/>
        <end position="56"/>
    </location>
</feature>
<keyword evidence="3" id="KW-1185">Reference proteome</keyword>
<accession>A0A6A5X9P3</accession>
<evidence type="ECO:0000313" key="2">
    <source>
        <dbReference type="EMBL" id="KAF2009671.1"/>
    </source>
</evidence>
<proteinExistence type="predicted"/>
<dbReference type="AlphaFoldDB" id="A0A6A5X9P3"/>
<organism evidence="2 3">
    <name type="scientific">Aaosphaeria arxii CBS 175.79</name>
    <dbReference type="NCBI Taxonomy" id="1450172"/>
    <lineage>
        <taxon>Eukaryota</taxon>
        <taxon>Fungi</taxon>
        <taxon>Dikarya</taxon>
        <taxon>Ascomycota</taxon>
        <taxon>Pezizomycotina</taxon>
        <taxon>Dothideomycetes</taxon>
        <taxon>Pleosporomycetidae</taxon>
        <taxon>Pleosporales</taxon>
        <taxon>Pleosporales incertae sedis</taxon>
        <taxon>Aaosphaeria</taxon>
    </lineage>
</organism>
<dbReference type="RefSeq" id="XP_033378010.1">
    <property type="nucleotide sequence ID" value="XM_033534652.1"/>
</dbReference>
<dbReference type="Proteomes" id="UP000799778">
    <property type="component" value="Unassembled WGS sequence"/>
</dbReference>
<reference evidence="2" key="1">
    <citation type="journal article" date="2020" name="Stud. Mycol.">
        <title>101 Dothideomycetes genomes: a test case for predicting lifestyles and emergence of pathogens.</title>
        <authorList>
            <person name="Haridas S."/>
            <person name="Albert R."/>
            <person name="Binder M."/>
            <person name="Bloem J."/>
            <person name="Labutti K."/>
            <person name="Salamov A."/>
            <person name="Andreopoulos B."/>
            <person name="Baker S."/>
            <person name="Barry K."/>
            <person name="Bills G."/>
            <person name="Bluhm B."/>
            <person name="Cannon C."/>
            <person name="Castanera R."/>
            <person name="Culley D."/>
            <person name="Daum C."/>
            <person name="Ezra D."/>
            <person name="Gonzalez J."/>
            <person name="Henrissat B."/>
            <person name="Kuo A."/>
            <person name="Liang C."/>
            <person name="Lipzen A."/>
            <person name="Lutzoni F."/>
            <person name="Magnuson J."/>
            <person name="Mondo S."/>
            <person name="Nolan M."/>
            <person name="Ohm R."/>
            <person name="Pangilinan J."/>
            <person name="Park H.-J."/>
            <person name="Ramirez L."/>
            <person name="Alfaro M."/>
            <person name="Sun H."/>
            <person name="Tritt A."/>
            <person name="Yoshinaga Y."/>
            <person name="Zwiers L.-H."/>
            <person name="Turgeon B."/>
            <person name="Goodwin S."/>
            <person name="Spatafora J."/>
            <person name="Crous P."/>
            <person name="Grigoriev I."/>
        </authorList>
    </citation>
    <scope>NUCLEOTIDE SEQUENCE</scope>
    <source>
        <strain evidence="2">CBS 175.79</strain>
    </source>
</reference>